<feature type="transmembrane region" description="Helical" evidence="1">
    <location>
        <begin position="121"/>
        <end position="139"/>
    </location>
</feature>
<protein>
    <recommendedName>
        <fullName evidence="4">O-antigen ligase</fullName>
    </recommendedName>
</protein>
<accession>A0A1I1HU03</accession>
<dbReference type="OrthoDB" id="5181551at2"/>
<evidence type="ECO:0000313" key="3">
    <source>
        <dbReference type="Proteomes" id="UP000198832"/>
    </source>
</evidence>
<evidence type="ECO:0000313" key="2">
    <source>
        <dbReference type="EMBL" id="SFC27341.1"/>
    </source>
</evidence>
<dbReference type="Proteomes" id="UP000198832">
    <property type="component" value="Unassembled WGS sequence"/>
</dbReference>
<feature type="transmembrane region" description="Helical" evidence="1">
    <location>
        <begin position="145"/>
        <end position="176"/>
    </location>
</feature>
<feature type="transmembrane region" description="Helical" evidence="1">
    <location>
        <begin position="356"/>
        <end position="376"/>
    </location>
</feature>
<keyword evidence="1" id="KW-0472">Membrane</keyword>
<feature type="transmembrane region" description="Helical" evidence="1">
    <location>
        <begin position="95"/>
        <end position="114"/>
    </location>
</feature>
<keyword evidence="1" id="KW-0812">Transmembrane</keyword>
<feature type="transmembrane region" description="Helical" evidence="1">
    <location>
        <begin position="30"/>
        <end position="50"/>
    </location>
</feature>
<organism evidence="2 3">
    <name type="scientific">Nocardioides terrae</name>
    <dbReference type="NCBI Taxonomy" id="574651"/>
    <lineage>
        <taxon>Bacteria</taxon>
        <taxon>Bacillati</taxon>
        <taxon>Actinomycetota</taxon>
        <taxon>Actinomycetes</taxon>
        <taxon>Propionibacteriales</taxon>
        <taxon>Nocardioidaceae</taxon>
        <taxon>Nocardioides</taxon>
    </lineage>
</organism>
<gene>
    <name evidence="2" type="ORF">SAMN04487968_10510</name>
</gene>
<dbReference type="RefSeq" id="WP_139230055.1">
    <property type="nucleotide sequence ID" value="NZ_FOLB01000005.1"/>
</dbReference>
<evidence type="ECO:0008006" key="4">
    <source>
        <dbReference type="Google" id="ProtNLM"/>
    </source>
</evidence>
<feature type="transmembrane region" description="Helical" evidence="1">
    <location>
        <begin position="188"/>
        <end position="207"/>
    </location>
</feature>
<dbReference type="EMBL" id="FOLB01000005">
    <property type="protein sequence ID" value="SFC27341.1"/>
    <property type="molecule type" value="Genomic_DNA"/>
</dbReference>
<reference evidence="2 3" key="1">
    <citation type="submission" date="2016-10" db="EMBL/GenBank/DDBJ databases">
        <authorList>
            <person name="de Groot N.N."/>
        </authorList>
    </citation>
    <scope>NUCLEOTIDE SEQUENCE [LARGE SCALE GENOMIC DNA]</scope>
    <source>
        <strain evidence="2 3">CGMCC 1.7056</strain>
    </source>
</reference>
<feature type="transmembrane region" description="Helical" evidence="1">
    <location>
        <begin position="70"/>
        <end position="89"/>
    </location>
</feature>
<keyword evidence="3" id="KW-1185">Reference proteome</keyword>
<sequence length="401" mass="42221">MNEPVAFSITIGAALSLALTPVWIASARGFFGASVLGSLVVAALVASPMVTRWMGMTHQTSSHEFRAQMVFLMGAAASVGALLWCRTVLPTGVVAALYGVGMFAATALHPNPLLATNVWRWGFAMPTTVLLLALAMLAGKRWFELLAVVLLAMSNALAGGRSDSGILLMVAVILAWQHRPRFSHRSSSAITAVALVGMLAYGAYRALSGAALEGYLGEAAQDRTQAQIALSGSLILGGRPEIGATVELLRTNPIGFGPGTVPAPADILVAKTGMSRLGYDPDNGYVERYMLGQGKFELHSLVGDFWAAYSIVGLLLVIAIAVLVLHYLGLGLASSTGSAIGFFLALRTLWDIGFSPIVSSIDQLILAVAVLLLPAVRGHRSFLSGTTNGDIHRRPTPMRRG</sequence>
<proteinExistence type="predicted"/>
<feature type="transmembrane region" description="Helical" evidence="1">
    <location>
        <begin position="5"/>
        <end position="24"/>
    </location>
</feature>
<evidence type="ECO:0000256" key="1">
    <source>
        <dbReference type="SAM" id="Phobius"/>
    </source>
</evidence>
<dbReference type="AlphaFoldDB" id="A0A1I1HU03"/>
<name>A0A1I1HU03_9ACTN</name>
<keyword evidence="1" id="KW-1133">Transmembrane helix</keyword>
<feature type="transmembrane region" description="Helical" evidence="1">
    <location>
        <begin position="306"/>
        <end position="325"/>
    </location>
</feature>